<evidence type="ECO:0000256" key="2">
    <source>
        <dbReference type="ARBA" id="ARBA00023239"/>
    </source>
</evidence>
<dbReference type="HAMAP" id="MF_01672">
    <property type="entry name" value="IolE"/>
    <property type="match status" value="1"/>
</dbReference>
<dbReference type="Proteomes" id="UP000010880">
    <property type="component" value="Chromosome"/>
</dbReference>
<proteinExistence type="inferred from homology"/>
<evidence type="ECO:0000313" key="6">
    <source>
        <dbReference type="EMBL" id="AGB42378.1"/>
    </source>
</evidence>
<dbReference type="NCBIfam" id="TIGR04379">
    <property type="entry name" value="myo_inos_iolE"/>
    <property type="match status" value="1"/>
</dbReference>
<dbReference type="EC" id="4.2.1.44" evidence="4"/>
<comment type="similarity">
    <text evidence="4">Belongs to the IolE/MocC family.</text>
</comment>
<name>L0KE89_HALHC</name>
<dbReference type="PANTHER" id="PTHR12110:SF41">
    <property type="entry name" value="INOSOSE DEHYDRATASE"/>
    <property type="match status" value="1"/>
</dbReference>
<evidence type="ECO:0000256" key="3">
    <source>
        <dbReference type="ARBA" id="ARBA00023285"/>
    </source>
</evidence>
<dbReference type="HOGENOM" id="CLU_059523_0_0_9"/>
<organism evidence="6 7">
    <name type="scientific">Halobacteroides halobius (strain ATCC 35273 / DSM 5150 / MD-1)</name>
    <dbReference type="NCBI Taxonomy" id="748449"/>
    <lineage>
        <taxon>Bacteria</taxon>
        <taxon>Bacillati</taxon>
        <taxon>Bacillota</taxon>
        <taxon>Clostridia</taxon>
        <taxon>Halanaerobiales</taxon>
        <taxon>Halobacteroidaceae</taxon>
        <taxon>Halobacteroides</taxon>
    </lineage>
</organism>
<feature type="domain" description="Xylose isomerase-like TIM barrel" evidence="5">
    <location>
        <begin position="39"/>
        <end position="289"/>
    </location>
</feature>
<evidence type="ECO:0000256" key="4">
    <source>
        <dbReference type="HAMAP-Rule" id="MF_01672"/>
    </source>
</evidence>
<keyword evidence="7" id="KW-1185">Reference proteome</keyword>
<dbReference type="GO" id="GO:0019310">
    <property type="term" value="P:inositol catabolic process"/>
    <property type="evidence" value="ECO:0007669"/>
    <property type="project" value="UniProtKB-UniRule"/>
</dbReference>
<dbReference type="InterPro" id="IPR036237">
    <property type="entry name" value="Xyl_isomerase-like_sf"/>
</dbReference>
<dbReference type="AlphaFoldDB" id="L0KE89"/>
<protein>
    <recommendedName>
        <fullName evidence="4">Inosose dehydratase</fullName>
        <ecNumber evidence="4">4.2.1.44</ecNumber>
    </recommendedName>
    <alternativeName>
        <fullName evidence="4">2-keto-myo-inositol dehydratase</fullName>
        <shortName evidence="4">2KMI dehydratase</shortName>
    </alternativeName>
</protein>
<comment type="catalytic activity">
    <reaction evidence="4">
        <text>scyllo-inosose = 3D-3,5/4-trihydroxycyclohexane-1,2-dione + H2O</text>
        <dbReference type="Rhea" id="RHEA:14065"/>
        <dbReference type="ChEBI" id="CHEBI:15377"/>
        <dbReference type="ChEBI" id="CHEBI:17811"/>
        <dbReference type="ChEBI" id="CHEBI:28446"/>
        <dbReference type="EC" id="4.2.1.44"/>
    </reaction>
</comment>
<dbReference type="InterPro" id="IPR030823">
    <property type="entry name" value="IolE/MocC"/>
</dbReference>
<evidence type="ECO:0000313" key="7">
    <source>
        <dbReference type="Proteomes" id="UP000010880"/>
    </source>
</evidence>
<dbReference type="InterPro" id="IPR023952">
    <property type="entry name" value="IolE"/>
</dbReference>
<keyword evidence="2 4" id="KW-0456">Lyase</keyword>
<dbReference type="PANTHER" id="PTHR12110">
    <property type="entry name" value="HYDROXYPYRUVATE ISOMERASE"/>
    <property type="match status" value="1"/>
</dbReference>
<comment type="cofactor">
    <cofactor evidence="4">
        <name>Co(2+)</name>
        <dbReference type="ChEBI" id="CHEBI:48828"/>
    </cofactor>
    <cofactor evidence="4">
        <name>Mn(2+)</name>
        <dbReference type="ChEBI" id="CHEBI:29035"/>
    </cofactor>
</comment>
<evidence type="ECO:0000256" key="1">
    <source>
        <dbReference type="ARBA" id="ARBA00023211"/>
    </source>
</evidence>
<comment type="function">
    <text evidence="4">Catalyzes the dehydration of inosose (2-keto-myo-inositol, 2KMI or 2,4,6/3,5-pentahydroxycyclohexanone) to 3D-(3,5/4)-trihydroxycyclohexane-1,2-dione (D-2,3-diketo-4-deoxy-epi-inositol).</text>
</comment>
<dbReference type="PATRIC" id="fig|748449.3.peg.2426"/>
<comment type="cofactor">
    <cofactor evidence="4">
        <name>glutathione</name>
        <dbReference type="ChEBI" id="CHEBI:57925"/>
    </cofactor>
</comment>
<accession>L0KE89</accession>
<dbReference type="Gene3D" id="3.20.20.150">
    <property type="entry name" value="Divalent-metal-dependent TIM barrel enzymes"/>
    <property type="match status" value="1"/>
</dbReference>
<dbReference type="KEGG" id="hhl:Halha_2504"/>
<keyword evidence="3 4" id="KW-0170">Cobalt</keyword>
<keyword evidence="1 4" id="KW-0464">Manganese</keyword>
<evidence type="ECO:0000259" key="5">
    <source>
        <dbReference type="Pfam" id="PF01261"/>
    </source>
</evidence>
<dbReference type="eggNOG" id="COG1082">
    <property type="taxonomic scope" value="Bacteria"/>
</dbReference>
<reference evidence="7" key="1">
    <citation type="submission" date="2012-02" db="EMBL/GenBank/DDBJ databases">
        <title>The complete genome of Halobacteroides halobius DSM 5150.</title>
        <authorList>
            <person name="Lucas S."/>
            <person name="Copeland A."/>
            <person name="Lapidus A."/>
            <person name="Glavina del Rio T."/>
            <person name="Dalin E."/>
            <person name="Tice H."/>
            <person name="Bruce D."/>
            <person name="Goodwin L."/>
            <person name="Pitluck S."/>
            <person name="Peters L."/>
            <person name="Mikhailova N."/>
            <person name="Gu W."/>
            <person name="Kyrpides N."/>
            <person name="Mavromatis K."/>
            <person name="Ivanova N."/>
            <person name="Brettin T."/>
            <person name="Detter J.C."/>
            <person name="Han C."/>
            <person name="Larimer F."/>
            <person name="Land M."/>
            <person name="Hauser L."/>
            <person name="Markowitz V."/>
            <person name="Cheng J.-F."/>
            <person name="Hugenholtz P."/>
            <person name="Woyke T."/>
            <person name="Wu D."/>
            <person name="Tindall B."/>
            <person name="Pomrenke H."/>
            <person name="Brambilla E."/>
            <person name="Klenk H.-P."/>
            <person name="Eisen J.A."/>
        </authorList>
    </citation>
    <scope>NUCLEOTIDE SEQUENCE [LARGE SCALE GENOMIC DNA]</scope>
    <source>
        <strain evidence="7">ATCC 35273 / DSM 5150 / MD-1</strain>
    </source>
</reference>
<gene>
    <name evidence="4" type="primary">iolE</name>
    <name evidence="6" type="ordered locus">Halha_2504</name>
</gene>
<dbReference type="GO" id="GO:0030145">
    <property type="term" value="F:manganese ion binding"/>
    <property type="evidence" value="ECO:0007669"/>
    <property type="project" value="UniProtKB-UniRule"/>
</dbReference>
<sequence>MTMNPEKVKLGIAPIAWTNDDLPELGKENTFEQCVSEMALAGFTGSEVGNKYPNDPEVLKPKLDIRGIQICNAWFSTFFATRPQEETIEEFIKHRDFLHEMGAKVIGCSEQSYSIQGLDKPIFDEKPEFTEEEWAKVAAGYNKLAELAAEKGMKVSLHHHMGTGIQTPEETDKFMEMTNDDVYLLFDSGHMYYSEGTQESVEKLLTKCVDQIAHVHLKDVREEVVAEVKEDKLSFLEGVKMGVFTIPGDGAIDFDPIFKILEEADYEGWMVVEAEQDPAKANPFEYAVQTRGFIEEKTGL</sequence>
<dbReference type="GO" id="GO:0050114">
    <property type="term" value="F:myo-inosose-2 dehydratase activity"/>
    <property type="evidence" value="ECO:0007669"/>
    <property type="project" value="UniProtKB-UniRule"/>
</dbReference>
<dbReference type="UniPathway" id="UPA00076">
    <property type="reaction ID" value="UER00144"/>
</dbReference>
<keyword evidence="6" id="KW-0413">Isomerase</keyword>
<dbReference type="EMBL" id="CP003359">
    <property type="protein sequence ID" value="AGB42378.1"/>
    <property type="molecule type" value="Genomic_DNA"/>
</dbReference>
<dbReference type="STRING" id="748449.Halha_2504"/>
<dbReference type="InterPro" id="IPR013022">
    <property type="entry name" value="Xyl_isomerase-like_TIM-brl"/>
</dbReference>
<dbReference type="SUPFAM" id="SSF51658">
    <property type="entry name" value="Xylose isomerase-like"/>
    <property type="match status" value="1"/>
</dbReference>
<comment type="pathway">
    <text evidence="4">Polyol metabolism; myo-inositol degradation into acetyl-CoA; acetyl-CoA from myo-inositol: step 2/7.</text>
</comment>
<dbReference type="InterPro" id="IPR050312">
    <property type="entry name" value="IolE/XylAMocC-like"/>
</dbReference>
<dbReference type="GO" id="GO:0016853">
    <property type="term" value="F:isomerase activity"/>
    <property type="evidence" value="ECO:0007669"/>
    <property type="project" value="UniProtKB-KW"/>
</dbReference>
<dbReference type="Pfam" id="PF01261">
    <property type="entry name" value="AP_endonuc_2"/>
    <property type="match status" value="1"/>
</dbReference>